<proteinExistence type="predicted"/>
<evidence type="ECO:0000256" key="2">
    <source>
        <dbReference type="ARBA" id="ARBA00023125"/>
    </source>
</evidence>
<evidence type="ECO:0000256" key="1">
    <source>
        <dbReference type="ARBA" id="ARBA00023015"/>
    </source>
</evidence>
<dbReference type="InterPro" id="IPR036388">
    <property type="entry name" value="WH-like_DNA-bd_sf"/>
</dbReference>
<dbReference type="PRINTS" id="PR00598">
    <property type="entry name" value="HTHMARR"/>
</dbReference>
<keyword evidence="1" id="KW-0805">Transcription regulation</keyword>
<comment type="caution">
    <text evidence="5">The sequence shown here is derived from an EMBL/GenBank/DDBJ whole genome shotgun (WGS) entry which is preliminary data.</text>
</comment>
<protein>
    <submittedName>
        <fullName evidence="5">MarR family winged helix-turn-helix transcriptional regulator</fullName>
    </submittedName>
</protein>
<accession>A0ABW0TAU2</accession>
<evidence type="ECO:0000313" key="6">
    <source>
        <dbReference type="Proteomes" id="UP001596107"/>
    </source>
</evidence>
<feature type="domain" description="HTH marR-type" evidence="4">
    <location>
        <begin position="18"/>
        <end position="150"/>
    </location>
</feature>
<dbReference type="PANTHER" id="PTHR42756">
    <property type="entry name" value="TRANSCRIPTIONAL REGULATOR, MARR"/>
    <property type="match status" value="1"/>
</dbReference>
<dbReference type="RefSeq" id="WP_223021891.1">
    <property type="nucleotide sequence ID" value="NZ_CP078143.1"/>
</dbReference>
<dbReference type="InterPro" id="IPR000835">
    <property type="entry name" value="HTH_MarR-typ"/>
</dbReference>
<dbReference type="Proteomes" id="UP001596107">
    <property type="component" value="Unassembled WGS sequence"/>
</dbReference>
<dbReference type="Pfam" id="PF01047">
    <property type="entry name" value="MarR"/>
    <property type="match status" value="1"/>
</dbReference>
<name>A0ABW0TAU2_9HYPH</name>
<evidence type="ECO:0000256" key="3">
    <source>
        <dbReference type="ARBA" id="ARBA00023163"/>
    </source>
</evidence>
<keyword evidence="6" id="KW-1185">Reference proteome</keyword>
<dbReference type="EMBL" id="JBHSNB010000003">
    <property type="protein sequence ID" value="MFC5586471.1"/>
    <property type="molecule type" value="Genomic_DNA"/>
</dbReference>
<organism evidence="5 6">
    <name type="scientific">Nitratireductor kimnyeongensis</name>
    <dbReference type="NCBI Taxonomy" id="430679"/>
    <lineage>
        <taxon>Bacteria</taxon>
        <taxon>Pseudomonadati</taxon>
        <taxon>Pseudomonadota</taxon>
        <taxon>Alphaproteobacteria</taxon>
        <taxon>Hyphomicrobiales</taxon>
        <taxon>Phyllobacteriaceae</taxon>
        <taxon>Nitratireductor</taxon>
    </lineage>
</organism>
<gene>
    <name evidence="5" type="ORF">ACFPOD_15255</name>
</gene>
<dbReference type="SMART" id="SM00347">
    <property type="entry name" value="HTH_MARR"/>
    <property type="match status" value="1"/>
</dbReference>
<dbReference type="SUPFAM" id="SSF46785">
    <property type="entry name" value="Winged helix' DNA-binding domain"/>
    <property type="match status" value="1"/>
</dbReference>
<dbReference type="InterPro" id="IPR036390">
    <property type="entry name" value="WH_DNA-bd_sf"/>
</dbReference>
<dbReference type="PROSITE" id="PS50995">
    <property type="entry name" value="HTH_MARR_2"/>
    <property type="match status" value="1"/>
</dbReference>
<keyword evidence="3" id="KW-0804">Transcription</keyword>
<keyword evidence="2" id="KW-0238">DNA-binding</keyword>
<evidence type="ECO:0000313" key="5">
    <source>
        <dbReference type="EMBL" id="MFC5586471.1"/>
    </source>
</evidence>
<dbReference type="PANTHER" id="PTHR42756:SF1">
    <property type="entry name" value="TRANSCRIPTIONAL REPRESSOR OF EMRAB OPERON"/>
    <property type="match status" value="1"/>
</dbReference>
<dbReference type="Gene3D" id="1.10.10.10">
    <property type="entry name" value="Winged helix-like DNA-binding domain superfamily/Winged helix DNA-binding domain"/>
    <property type="match status" value="1"/>
</dbReference>
<sequence>MASEDDRIEIDRDAGFVGDYLLYLLAAASDAASADFHAHVREQGLRVPEWRILACLCDEDGQMVTQLAQLALMEQSHLTKIVDQMAVKGLVKRRSDARDRRRVRVNLTAQGRTLGTKLVEKARVHEKSIVSRLGETDAARLKAALKDIHAICRGGDDAAAQSRAAPAELEASLS</sequence>
<reference evidence="6" key="1">
    <citation type="journal article" date="2019" name="Int. J. Syst. Evol. Microbiol.">
        <title>The Global Catalogue of Microorganisms (GCM) 10K type strain sequencing project: providing services to taxonomists for standard genome sequencing and annotation.</title>
        <authorList>
            <consortium name="The Broad Institute Genomics Platform"/>
            <consortium name="The Broad Institute Genome Sequencing Center for Infectious Disease"/>
            <person name="Wu L."/>
            <person name="Ma J."/>
        </authorList>
    </citation>
    <scope>NUCLEOTIDE SEQUENCE [LARGE SCALE GENOMIC DNA]</scope>
    <source>
        <strain evidence="6">JCM 3366</strain>
    </source>
</reference>
<evidence type="ECO:0000259" key="4">
    <source>
        <dbReference type="PROSITE" id="PS50995"/>
    </source>
</evidence>